<dbReference type="NCBIfam" id="TIGR00398">
    <property type="entry name" value="metG"/>
    <property type="match status" value="1"/>
</dbReference>
<dbReference type="InterPro" id="IPR014729">
    <property type="entry name" value="Rossmann-like_a/b/a_fold"/>
</dbReference>
<feature type="short sequence motif" description="'KMSKS' region" evidence="16">
    <location>
        <begin position="341"/>
        <end position="345"/>
    </location>
</feature>
<keyword evidence="8 16" id="KW-0479">Metal-binding</keyword>
<dbReference type="Gene3D" id="2.20.28.20">
    <property type="entry name" value="Methionyl-tRNA synthetase, Zn-domain"/>
    <property type="match status" value="1"/>
</dbReference>
<dbReference type="eggNOG" id="COG0073">
    <property type="taxonomic scope" value="Bacteria"/>
</dbReference>
<dbReference type="InterPro" id="IPR014758">
    <property type="entry name" value="Met-tRNA_synth"/>
</dbReference>
<dbReference type="GO" id="GO:0004825">
    <property type="term" value="F:methionine-tRNA ligase activity"/>
    <property type="evidence" value="ECO:0007669"/>
    <property type="project" value="UniProtKB-UniRule"/>
</dbReference>
<reference evidence="18 19" key="1">
    <citation type="journal article" date="2013" name="Genome Biol. Evol.">
        <title>Genome evolution and phylogenomic analysis of candidatus kinetoplastibacterium, the betaproteobacterial endosymbionts of strigomonas and angomonas.</title>
        <authorList>
            <person name="Alves J.M."/>
            <person name="Serrano M.G."/>
            <person name="Maia da Silva F."/>
            <person name="Voegtly L.J."/>
            <person name="Matveyev A.V."/>
            <person name="Teixeira M.M."/>
            <person name="Camargo E.P."/>
            <person name="Buck G.A."/>
        </authorList>
    </citation>
    <scope>NUCLEOTIDE SEQUENCE [LARGE SCALE GENOMIC DNA]</scope>
    <source>
        <strain evidence="18 19">TCC219</strain>
    </source>
</reference>
<feature type="binding site" evidence="16">
    <location>
        <position position="344"/>
    </location>
    <ligand>
        <name>ATP</name>
        <dbReference type="ChEBI" id="CHEBI:30616"/>
    </ligand>
</feature>
<dbReference type="Pfam" id="PF09334">
    <property type="entry name" value="tRNA-synt_1g"/>
    <property type="match status" value="1"/>
</dbReference>
<keyword evidence="12 16" id="KW-0694">RNA-binding</keyword>
<evidence type="ECO:0000256" key="5">
    <source>
        <dbReference type="ARBA" id="ARBA00022490"/>
    </source>
</evidence>
<dbReference type="GO" id="GO:0000049">
    <property type="term" value="F:tRNA binding"/>
    <property type="evidence" value="ECO:0007669"/>
    <property type="project" value="UniProtKB-UniRule"/>
</dbReference>
<dbReference type="FunFam" id="2.40.50.140:FF:000042">
    <property type="entry name" value="Methionine--tRNA ligase"/>
    <property type="match status" value="1"/>
</dbReference>
<gene>
    <name evidence="16" type="primary">metG</name>
    <name evidence="18" type="ORF">ST1E_0334</name>
</gene>
<evidence type="ECO:0000256" key="9">
    <source>
        <dbReference type="ARBA" id="ARBA00022741"/>
    </source>
</evidence>
<evidence type="ECO:0000256" key="10">
    <source>
        <dbReference type="ARBA" id="ARBA00022833"/>
    </source>
</evidence>
<dbReference type="InterPro" id="IPR002547">
    <property type="entry name" value="tRNA-bd_dom"/>
</dbReference>
<comment type="subunit">
    <text evidence="4 16">Homodimer.</text>
</comment>
<dbReference type="CDD" id="cd02800">
    <property type="entry name" value="tRNA_bind_EcMetRS_like"/>
    <property type="match status" value="1"/>
</dbReference>
<dbReference type="InterPro" id="IPR009080">
    <property type="entry name" value="tRNAsynth_Ia_anticodon-bd"/>
</dbReference>
<dbReference type="Pfam" id="PF01588">
    <property type="entry name" value="tRNA_bind"/>
    <property type="match status" value="1"/>
</dbReference>
<dbReference type="InterPro" id="IPR001412">
    <property type="entry name" value="aa-tRNA-synth_I_CS"/>
</dbReference>
<evidence type="ECO:0000256" key="4">
    <source>
        <dbReference type="ARBA" id="ARBA00011738"/>
    </source>
</evidence>
<feature type="binding site" evidence="16">
    <location>
        <position position="156"/>
    </location>
    <ligand>
        <name>Zn(2+)</name>
        <dbReference type="ChEBI" id="CHEBI:29105"/>
    </ligand>
</feature>
<organism evidence="18 19">
    <name type="scientific">Candidatus Kinetoplastidibacterium galati TCC219</name>
    <dbReference type="NCBI Taxonomy" id="1208921"/>
    <lineage>
        <taxon>Bacteria</taxon>
        <taxon>Pseudomonadati</taxon>
        <taxon>Pseudomonadota</taxon>
        <taxon>Betaproteobacteria</taxon>
        <taxon>Candidatus Kinetoplastidibacterium</taxon>
    </lineage>
</organism>
<evidence type="ECO:0000256" key="6">
    <source>
        <dbReference type="ARBA" id="ARBA00022555"/>
    </source>
</evidence>
<dbReference type="PROSITE" id="PS00178">
    <property type="entry name" value="AA_TRNA_LIGASE_I"/>
    <property type="match status" value="1"/>
</dbReference>
<evidence type="ECO:0000313" key="18">
    <source>
        <dbReference type="EMBL" id="AGF48807.1"/>
    </source>
</evidence>
<evidence type="ECO:0000259" key="17">
    <source>
        <dbReference type="PROSITE" id="PS50886"/>
    </source>
</evidence>
<feature type="binding site" evidence="16">
    <location>
        <position position="159"/>
    </location>
    <ligand>
        <name>Zn(2+)</name>
        <dbReference type="ChEBI" id="CHEBI:29105"/>
    </ligand>
</feature>
<dbReference type="KEGG" id="kga:ST1E_0334"/>
<dbReference type="EC" id="6.1.1.10" evidence="16"/>
<keyword evidence="19" id="KW-1185">Reference proteome</keyword>
<dbReference type="GO" id="GO:0046872">
    <property type="term" value="F:metal ion binding"/>
    <property type="evidence" value="ECO:0007669"/>
    <property type="project" value="UniProtKB-KW"/>
</dbReference>
<dbReference type="FunFam" id="2.20.28.20:FF:000001">
    <property type="entry name" value="Methionine--tRNA ligase"/>
    <property type="match status" value="1"/>
</dbReference>
<dbReference type="PANTHER" id="PTHR45765:SF1">
    <property type="entry name" value="METHIONINE--TRNA LIGASE, CYTOPLASMIC"/>
    <property type="match status" value="1"/>
</dbReference>
<dbReference type="InterPro" id="IPR004495">
    <property type="entry name" value="Met-tRNA-synth_bsu_C"/>
</dbReference>
<dbReference type="Gene3D" id="1.10.730.10">
    <property type="entry name" value="Isoleucyl-tRNA Synthetase, Domain 1"/>
    <property type="match status" value="1"/>
</dbReference>
<dbReference type="SUPFAM" id="SSF57770">
    <property type="entry name" value="Methionyl-tRNA synthetase (MetRS), Zn-domain"/>
    <property type="match status" value="1"/>
</dbReference>
<dbReference type="OrthoDB" id="9810191at2"/>
<dbReference type="RefSeq" id="WP_015389292.1">
    <property type="nucleotide sequence ID" value="NC_020284.1"/>
</dbReference>
<keyword evidence="14 16" id="KW-0030">Aminoacyl-tRNA synthetase</keyword>
<sequence>MHRTIFVTTALPYSNGSFHIGHIMEYIQADIWVRSMRMSGHKVYFVSADDAHGAPIMLKAEAMGITPKELTNIYSKERPIYLNGFHIKFDHWHSTDSKENTLLSHQIYKKLKENNLIERRIIQQLYDPVKQMFLADRYIKGTCPKCKSDNQYGDSCEECGSTYNPTELINPHSTITGAKPLLRSSEHLFFKLSDSRCINFLRNWIETKNINNKKKLQDEVIAKISEWLGKDEKNSKLEDWDISRDAPYFGIEIPDFKGKYFYVWLDAPIGYLSSLKSYCELQDINFEELLDKNNSVEQVHFIGKDIIYFHTLFWPAMLHFSDRKTPDSVYVHGFVTIDGKKMSKSRGTGISPLKYLDLGLNPEWLRYYFASKLNSRVEDIDINKGDFISKVNSDLIGKYINIASRTAPFITNFFDGKLNFYNKNESLISEIKFKIDLISQLFENREYNKAIREVMSYADYTNQVFDISKPWEMAKKAKSGDSSSMKDLHEICSFTIGRFKAISVMLAPILPETALYICLNFFQIEYPLNWNDALILPQKIKPFKHMMSRIDEKIFSKLFEQNHKEKENMDLVTNKEFINIEDFARLDLVVAKIVRCENVEQSDKLLRLTLDYGEENYKNVFSGIKKYYNPDDLIGKLVILVSNLKPRKMRFGISEGMVLAASSKDEISKEIYLIEPPEFTKPGMRIT</sequence>
<dbReference type="InterPro" id="IPR033911">
    <property type="entry name" value="MetRS_core"/>
</dbReference>
<evidence type="ECO:0000313" key="19">
    <source>
        <dbReference type="Proteomes" id="UP000011658"/>
    </source>
</evidence>
<dbReference type="PROSITE" id="PS50886">
    <property type="entry name" value="TRBD"/>
    <property type="match status" value="1"/>
</dbReference>
<evidence type="ECO:0000256" key="3">
    <source>
        <dbReference type="ARBA" id="ARBA00008258"/>
    </source>
</evidence>
<evidence type="ECO:0000256" key="1">
    <source>
        <dbReference type="ARBA" id="ARBA00003314"/>
    </source>
</evidence>
<proteinExistence type="inferred from homology"/>
<keyword evidence="5 16" id="KW-0963">Cytoplasm</keyword>
<keyword evidence="13 16" id="KW-0648">Protein biosynthesis</keyword>
<feature type="binding site" evidence="16">
    <location>
        <position position="143"/>
    </location>
    <ligand>
        <name>Zn(2+)</name>
        <dbReference type="ChEBI" id="CHEBI:29105"/>
    </ligand>
</feature>
<dbReference type="EMBL" id="CP003806">
    <property type="protein sequence ID" value="AGF48807.1"/>
    <property type="molecule type" value="Genomic_DNA"/>
</dbReference>
<comment type="function">
    <text evidence="1 16">Is required not only for elongation of protein synthesis but also for the initiation of all mRNA translation through initiator tRNA(fMet) aminoacylation.</text>
</comment>
<keyword evidence="10 16" id="KW-0862">Zinc</keyword>
<comment type="catalytic activity">
    <reaction evidence="15 16">
        <text>tRNA(Met) + L-methionine + ATP = L-methionyl-tRNA(Met) + AMP + diphosphate</text>
        <dbReference type="Rhea" id="RHEA:13481"/>
        <dbReference type="Rhea" id="RHEA-COMP:9667"/>
        <dbReference type="Rhea" id="RHEA-COMP:9698"/>
        <dbReference type="ChEBI" id="CHEBI:30616"/>
        <dbReference type="ChEBI" id="CHEBI:33019"/>
        <dbReference type="ChEBI" id="CHEBI:57844"/>
        <dbReference type="ChEBI" id="CHEBI:78442"/>
        <dbReference type="ChEBI" id="CHEBI:78530"/>
        <dbReference type="ChEBI" id="CHEBI:456215"/>
        <dbReference type="EC" id="6.1.1.10"/>
    </reaction>
</comment>
<keyword evidence="11 16" id="KW-0067">ATP-binding</keyword>
<dbReference type="NCBIfam" id="TIGR00399">
    <property type="entry name" value="metG_C_term"/>
    <property type="match status" value="1"/>
</dbReference>
<dbReference type="SUPFAM" id="SSF50249">
    <property type="entry name" value="Nucleic acid-binding proteins"/>
    <property type="match status" value="1"/>
</dbReference>
<comment type="cofactor">
    <cofactor evidence="16">
        <name>Zn(2+)</name>
        <dbReference type="ChEBI" id="CHEBI:29105"/>
    </cofactor>
    <text evidence="16">Binds 1 zinc ion per subunit.</text>
</comment>
<dbReference type="Proteomes" id="UP000011658">
    <property type="component" value="Chromosome"/>
</dbReference>
<dbReference type="InterPro" id="IPR015413">
    <property type="entry name" value="Methionyl/Leucyl_tRNA_Synth"/>
</dbReference>
<dbReference type="PANTHER" id="PTHR45765">
    <property type="entry name" value="METHIONINE--TRNA LIGASE"/>
    <property type="match status" value="1"/>
</dbReference>
<dbReference type="PATRIC" id="fig|1208921.3.peg.83"/>
<comment type="subcellular location">
    <subcellularLocation>
        <location evidence="2 16">Cytoplasm</location>
    </subcellularLocation>
</comment>
<dbReference type="Gene3D" id="2.40.50.140">
    <property type="entry name" value="Nucleic acid-binding proteins"/>
    <property type="match status" value="1"/>
</dbReference>
<keyword evidence="6 16" id="KW-0820">tRNA-binding</keyword>
<evidence type="ECO:0000256" key="13">
    <source>
        <dbReference type="ARBA" id="ARBA00022917"/>
    </source>
</evidence>
<dbReference type="HOGENOM" id="CLU_009710_7_0_4"/>
<feature type="binding site" evidence="16">
    <location>
        <position position="146"/>
    </location>
    <ligand>
        <name>Zn(2+)</name>
        <dbReference type="ChEBI" id="CHEBI:29105"/>
    </ligand>
</feature>
<evidence type="ECO:0000256" key="12">
    <source>
        <dbReference type="ARBA" id="ARBA00022884"/>
    </source>
</evidence>
<dbReference type="HAMAP" id="MF_00098">
    <property type="entry name" value="Met_tRNA_synth_type1"/>
    <property type="match status" value="1"/>
</dbReference>
<evidence type="ECO:0000256" key="2">
    <source>
        <dbReference type="ARBA" id="ARBA00004496"/>
    </source>
</evidence>
<feature type="domain" description="TRNA-binding" evidence="17">
    <location>
        <begin position="582"/>
        <end position="687"/>
    </location>
</feature>
<evidence type="ECO:0000256" key="8">
    <source>
        <dbReference type="ARBA" id="ARBA00022723"/>
    </source>
</evidence>
<protein>
    <recommendedName>
        <fullName evidence="16">Methionine--tRNA ligase</fullName>
        <ecNumber evidence="16">6.1.1.10</ecNumber>
    </recommendedName>
    <alternativeName>
        <fullName evidence="16">Methionyl-tRNA synthetase</fullName>
        <shortName evidence="16">MetRS</shortName>
    </alternativeName>
</protein>
<name>M1LTE7_9PROT</name>
<accession>M1LTE7</accession>
<dbReference type="InterPro" id="IPR023458">
    <property type="entry name" value="Met-tRNA_ligase_1"/>
</dbReference>
<dbReference type="AlphaFoldDB" id="M1LTE7"/>
<dbReference type="InterPro" id="IPR012340">
    <property type="entry name" value="NA-bd_OB-fold"/>
</dbReference>
<dbReference type="SUPFAM" id="SSF52374">
    <property type="entry name" value="Nucleotidylyl transferase"/>
    <property type="match status" value="1"/>
</dbReference>
<dbReference type="STRING" id="1208921.ST1E_0334"/>
<evidence type="ECO:0000256" key="11">
    <source>
        <dbReference type="ARBA" id="ARBA00022840"/>
    </source>
</evidence>
<dbReference type="GO" id="GO:0005524">
    <property type="term" value="F:ATP binding"/>
    <property type="evidence" value="ECO:0007669"/>
    <property type="project" value="UniProtKB-UniRule"/>
</dbReference>
<evidence type="ECO:0000256" key="7">
    <source>
        <dbReference type="ARBA" id="ARBA00022598"/>
    </source>
</evidence>
<comment type="similarity">
    <text evidence="3 16">Belongs to the class-I aminoacyl-tRNA synthetase family. MetG type 1 subfamily.</text>
</comment>
<dbReference type="GO" id="GO:0006431">
    <property type="term" value="P:methionyl-tRNA aminoacylation"/>
    <property type="evidence" value="ECO:0007669"/>
    <property type="project" value="UniProtKB-UniRule"/>
</dbReference>
<dbReference type="eggNOG" id="COG0143">
    <property type="taxonomic scope" value="Bacteria"/>
</dbReference>
<dbReference type="PRINTS" id="PR01041">
    <property type="entry name" value="TRNASYNTHMET"/>
</dbReference>
<dbReference type="InterPro" id="IPR029038">
    <property type="entry name" value="MetRS_Zn"/>
</dbReference>
<evidence type="ECO:0000256" key="16">
    <source>
        <dbReference type="HAMAP-Rule" id="MF_00098"/>
    </source>
</evidence>
<dbReference type="Gene3D" id="3.40.50.620">
    <property type="entry name" value="HUPs"/>
    <property type="match status" value="1"/>
</dbReference>
<evidence type="ECO:0000256" key="15">
    <source>
        <dbReference type="ARBA" id="ARBA00047364"/>
    </source>
</evidence>
<keyword evidence="9 16" id="KW-0547">Nucleotide-binding</keyword>
<dbReference type="SUPFAM" id="SSF47323">
    <property type="entry name" value="Anticodon-binding domain of a subclass of class I aminoacyl-tRNA synthetases"/>
    <property type="match status" value="1"/>
</dbReference>
<dbReference type="NCBIfam" id="NF001100">
    <property type="entry name" value="PRK00133.1"/>
    <property type="match status" value="1"/>
</dbReference>
<evidence type="ECO:0000256" key="14">
    <source>
        <dbReference type="ARBA" id="ARBA00023146"/>
    </source>
</evidence>
<feature type="short sequence motif" description="'HIGH' region" evidence="16">
    <location>
        <begin position="12"/>
        <end position="22"/>
    </location>
</feature>
<keyword evidence="7 16" id="KW-0436">Ligase</keyword>
<dbReference type="GO" id="GO:0005829">
    <property type="term" value="C:cytosol"/>
    <property type="evidence" value="ECO:0007669"/>
    <property type="project" value="TreeGrafter"/>
</dbReference>